<evidence type="ECO:0000313" key="2">
    <source>
        <dbReference type="EMBL" id="WVX67578.1"/>
    </source>
</evidence>
<name>A0ABZ2C6C8_9PROT</name>
<protein>
    <submittedName>
        <fullName evidence="2">SDR family oxidoreductase</fullName>
    </submittedName>
</protein>
<gene>
    <name evidence="2" type="ORF">Bealeia1_01792</name>
</gene>
<keyword evidence="3" id="KW-1185">Reference proteome</keyword>
<reference evidence="2 3" key="1">
    <citation type="journal article" date="2024" name="Environ. Microbiol.">
        <title>Novel evolutionary insights on the interactions of the Holosporales (Alphaproteobacteria) with eukaryotic hosts from comparative genomics.</title>
        <authorList>
            <person name="Giovannini M."/>
            <person name="Petroni G."/>
            <person name="Castelli M."/>
        </authorList>
    </citation>
    <scope>NUCLEOTIDE SEQUENCE [LARGE SCALE GENOMIC DNA]</scope>
    <source>
        <strain evidence="2 3">US_Bl 15I1</strain>
    </source>
</reference>
<dbReference type="EMBL" id="CP133270">
    <property type="protein sequence ID" value="WVX67578.1"/>
    <property type="molecule type" value="Genomic_DNA"/>
</dbReference>
<evidence type="ECO:0000313" key="3">
    <source>
        <dbReference type="Proteomes" id="UP001330434"/>
    </source>
</evidence>
<evidence type="ECO:0000256" key="1">
    <source>
        <dbReference type="ARBA" id="ARBA00023027"/>
    </source>
</evidence>
<dbReference type="RefSeq" id="WP_331256295.1">
    <property type="nucleotide sequence ID" value="NZ_CP133270.1"/>
</dbReference>
<sequence length="282" mass="31555">MQFLALGYGYTSQLLGKRLLAQGLEVSGTSRSEPIVPHDKPRENLLQFRGLSDRTNIQTPLKNATHILVSIPPSLKSLAALFEGGEFPYLKWLGILSSTGVYGDHQGAWVNETSHCTPTSESGILRLADEKKWLTLFKKQNLPVHIFRLSGIYGPGRNYFSALQNGTAQRIYKKGIVFSRIHVEDIVCALEASIQNPTPGEIYNLGDDLPASPWEVMDYAAQLLGITTPPLIAYEDAVMSPMLKSFYQDSKRISNQKIKDLLNFHLTFPTYREGLKNIFEIL</sequence>
<proteinExistence type="predicted"/>
<organism evidence="2 3">
    <name type="scientific">Candidatus Bealeia paramacronuclearis</name>
    <dbReference type="NCBI Taxonomy" id="1921001"/>
    <lineage>
        <taxon>Bacteria</taxon>
        <taxon>Pseudomonadati</taxon>
        <taxon>Pseudomonadota</taxon>
        <taxon>Alphaproteobacteria</taxon>
        <taxon>Holosporales</taxon>
        <taxon>Holosporaceae</taxon>
        <taxon>Candidatus Bealeia</taxon>
    </lineage>
</organism>
<dbReference type="Gene3D" id="3.40.50.720">
    <property type="entry name" value="NAD(P)-binding Rossmann-like Domain"/>
    <property type="match status" value="1"/>
</dbReference>
<dbReference type="SUPFAM" id="SSF51735">
    <property type="entry name" value="NAD(P)-binding Rossmann-fold domains"/>
    <property type="match status" value="1"/>
</dbReference>
<dbReference type="InterPro" id="IPR036291">
    <property type="entry name" value="NAD(P)-bd_dom_sf"/>
</dbReference>
<dbReference type="CDD" id="cd05266">
    <property type="entry name" value="SDR_a4"/>
    <property type="match status" value="1"/>
</dbReference>
<keyword evidence="1" id="KW-0520">NAD</keyword>
<dbReference type="Proteomes" id="UP001330434">
    <property type="component" value="Chromosome"/>
</dbReference>
<accession>A0ABZ2C6C8</accession>
<dbReference type="PANTHER" id="PTHR43574">
    <property type="entry name" value="EPIMERASE-RELATED"/>
    <property type="match status" value="1"/>
</dbReference>